<feature type="transmembrane region" description="Helical" evidence="7">
    <location>
        <begin position="237"/>
        <end position="263"/>
    </location>
</feature>
<feature type="transmembrane region" description="Helical" evidence="7">
    <location>
        <begin position="15"/>
        <end position="37"/>
    </location>
</feature>
<dbReference type="InterPro" id="IPR050250">
    <property type="entry name" value="Macrolide_Exporter_MacB"/>
</dbReference>
<evidence type="ECO:0000256" key="1">
    <source>
        <dbReference type="ARBA" id="ARBA00004651"/>
    </source>
</evidence>
<dbReference type="HOGENOM" id="CLU_000604_8_0_2"/>
<keyword evidence="3 7" id="KW-0812">Transmembrane</keyword>
<evidence type="ECO:0000256" key="2">
    <source>
        <dbReference type="ARBA" id="ARBA00022475"/>
    </source>
</evidence>
<dbReference type="InterPro" id="IPR025857">
    <property type="entry name" value="MacB_PCD"/>
</dbReference>
<proteinExistence type="inferred from homology"/>
<dbReference type="RefSeq" id="WP_013866887.1">
    <property type="nucleotide sequence ID" value="NC_015636.1"/>
</dbReference>
<dbReference type="PANTHER" id="PTHR30572:SF4">
    <property type="entry name" value="ABC TRANSPORTER PERMEASE YTRF"/>
    <property type="match status" value="1"/>
</dbReference>
<dbReference type="eggNOG" id="arCOG02312">
    <property type="taxonomic scope" value="Archaea"/>
</dbReference>
<dbReference type="Pfam" id="PF12704">
    <property type="entry name" value="MacB_PCD"/>
    <property type="match status" value="1"/>
</dbReference>
<keyword evidence="4 7" id="KW-1133">Transmembrane helix</keyword>
<dbReference type="InterPro" id="IPR003838">
    <property type="entry name" value="ABC3_permease_C"/>
</dbReference>
<dbReference type="KEGG" id="mok:Metok_0724"/>
<gene>
    <name evidence="10" type="ordered locus">Metok_0724</name>
</gene>
<keyword evidence="5 7" id="KW-0472">Membrane</keyword>
<organism evidence="10 11">
    <name type="scientific">Methanothermococcus okinawensis (strain DSM 14208 / JCM 11175 / IH1)</name>
    <dbReference type="NCBI Taxonomy" id="647113"/>
    <lineage>
        <taxon>Archaea</taxon>
        <taxon>Methanobacteriati</taxon>
        <taxon>Methanobacteriota</taxon>
        <taxon>Methanomada group</taxon>
        <taxon>Methanococci</taxon>
        <taxon>Methanococcales</taxon>
        <taxon>Methanococcaceae</taxon>
        <taxon>Methanothermococcus</taxon>
    </lineage>
</organism>
<dbReference type="EMBL" id="CP002792">
    <property type="protein sequence ID" value="AEH06701.1"/>
    <property type="molecule type" value="Genomic_DNA"/>
</dbReference>
<evidence type="ECO:0000256" key="6">
    <source>
        <dbReference type="ARBA" id="ARBA00038076"/>
    </source>
</evidence>
<dbReference type="Proteomes" id="UP000009296">
    <property type="component" value="Chromosome"/>
</dbReference>
<dbReference type="STRING" id="647113.Metok_0724"/>
<keyword evidence="2" id="KW-1003">Cell membrane</keyword>
<comment type="similarity">
    <text evidence="6">Belongs to the ABC-4 integral membrane protein family.</text>
</comment>
<keyword evidence="11" id="KW-1185">Reference proteome</keyword>
<feature type="domain" description="MacB-like periplasmic core" evidence="9">
    <location>
        <begin position="17"/>
        <end position="157"/>
    </location>
</feature>
<sequence>MYFEMAKRNLKRHKLMSFLAFMGIVIGVVSLSIFGIIGESVKNGLNEQNGKISYIEIIPNKKQGYFYFSEKDVKKLEIKKFNCEIIPILSSDEVMKYNRGRNETIITVYGLNKINMKKLTNKEISDTSIGINSYCLKNLGLKNGDYIKLKNSKLRIIKLKNNNNILSNLGLDYIISDNTFKQICGNAGYSKIIIKTSKNSKSKIKNESIKLLNNKENKAVVYNSLTMLSSIIDKLSLFLSAIGGVSLIVASVCIGNVMIMNVVERTREIGIMKSIGASKKDIMMLFLYEAFILGLIGCIIGTIVSYATGYIIVKYIIGLDMPLFALKYAVYGISIGLLLTLISAIYPAYKASKLNPIGALRK</sequence>
<accession>F8AL89</accession>
<dbReference type="AlphaFoldDB" id="F8AL89"/>
<evidence type="ECO:0000256" key="5">
    <source>
        <dbReference type="ARBA" id="ARBA00023136"/>
    </source>
</evidence>
<evidence type="ECO:0000256" key="4">
    <source>
        <dbReference type="ARBA" id="ARBA00022989"/>
    </source>
</evidence>
<dbReference type="GO" id="GO:0022857">
    <property type="term" value="F:transmembrane transporter activity"/>
    <property type="evidence" value="ECO:0007669"/>
    <property type="project" value="TreeGrafter"/>
</dbReference>
<evidence type="ECO:0000256" key="7">
    <source>
        <dbReference type="SAM" id="Phobius"/>
    </source>
</evidence>
<protein>
    <submittedName>
        <fullName evidence="10">Uncharacterized protein</fullName>
    </submittedName>
</protein>
<name>F8AL89_METOI</name>
<dbReference type="Pfam" id="PF02687">
    <property type="entry name" value="FtsX"/>
    <property type="match status" value="1"/>
</dbReference>
<dbReference type="OrthoDB" id="11469at2157"/>
<comment type="subcellular location">
    <subcellularLocation>
        <location evidence="1">Cell membrane</location>
        <topology evidence="1">Multi-pass membrane protein</topology>
    </subcellularLocation>
</comment>
<evidence type="ECO:0000259" key="9">
    <source>
        <dbReference type="Pfam" id="PF12704"/>
    </source>
</evidence>
<feature type="domain" description="ABC3 transporter permease C-terminal" evidence="8">
    <location>
        <begin position="242"/>
        <end position="356"/>
    </location>
</feature>
<dbReference type="GeneID" id="10772865"/>
<feature type="transmembrane region" description="Helical" evidence="7">
    <location>
        <begin position="328"/>
        <end position="349"/>
    </location>
</feature>
<evidence type="ECO:0000313" key="10">
    <source>
        <dbReference type="EMBL" id="AEH06701.1"/>
    </source>
</evidence>
<dbReference type="PANTHER" id="PTHR30572">
    <property type="entry name" value="MEMBRANE COMPONENT OF TRANSPORTER-RELATED"/>
    <property type="match status" value="1"/>
</dbReference>
<dbReference type="GO" id="GO:0005886">
    <property type="term" value="C:plasma membrane"/>
    <property type="evidence" value="ECO:0007669"/>
    <property type="project" value="UniProtKB-SubCell"/>
</dbReference>
<feature type="transmembrane region" description="Helical" evidence="7">
    <location>
        <begin position="284"/>
        <end position="308"/>
    </location>
</feature>
<reference evidence="10" key="1">
    <citation type="submission" date="2011-05" db="EMBL/GenBank/DDBJ databases">
        <title>Complete sequence of chromosome of Methanothermococcus okinawensis IH1.</title>
        <authorList>
            <consortium name="US DOE Joint Genome Institute"/>
            <person name="Lucas S."/>
            <person name="Han J."/>
            <person name="Lapidus A."/>
            <person name="Cheng J.-F."/>
            <person name="Goodwin L."/>
            <person name="Pitluck S."/>
            <person name="Peters L."/>
            <person name="Mikhailova N."/>
            <person name="Held B."/>
            <person name="Han C."/>
            <person name="Tapia R."/>
            <person name="Land M."/>
            <person name="Hauser L."/>
            <person name="Kyrpides N."/>
            <person name="Ivanova N."/>
            <person name="Pagani I."/>
            <person name="Sieprawska-Lupa M."/>
            <person name="Takai K."/>
            <person name="Miyazaki J."/>
            <person name="Whitman W."/>
            <person name="Woyke T."/>
        </authorList>
    </citation>
    <scope>NUCLEOTIDE SEQUENCE</scope>
    <source>
        <strain evidence="10">IH1</strain>
    </source>
</reference>
<evidence type="ECO:0000313" key="11">
    <source>
        <dbReference type="Proteomes" id="UP000009296"/>
    </source>
</evidence>
<evidence type="ECO:0000259" key="8">
    <source>
        <dbReference type="Pfam" id="PF02687"/>
    </source>
</evidence>
<evidence type="ECO:0000256" key="3">
    <source>
        <dbReference type="ARBA" id="ARBA00022692"/>
    </source>
</evidence>